<accession>A0A853C7T6</accession>
<comment type="caution">
    <text evidence="2">The sequence shown here is derived from an EMBL/GenBank/DDBJ whole genome shotgun (WGS) entry which is preliminary data.</text>
</comment>
<sequence length="131" mass="13842">MSTLIASPTTMTRSSGFWTVLLAVVHVLATPLFYADSLQSILDAGVLGAVDSDPDLTTLRAAAFWYVTAGLLLGAVGWMVMLAERRGTGAPRGFALALGLTGAWGVILSPLSGFWLFLVIAFLARRNTVQA</sequence>
<evidence type="ECO:0000313" key="2">
    <source>
        <dbReference type="EMBL" id="NYJ03634.1"/>
    </source>
</evidence>
<keyword evidence="1" id="KW-0812">Transmembrane</keyword>
<protein>
    <recommendedName>
        <fullName evidence="4">DUF4064 domain-containing protein</fullName>
    </recommendedName>
</protein>
<feature type="transmembrane region" description="Helical" evidence="1">
    <location>
        <begin position="94"/>
        <end position="124"/>
    </location>
</feature>
<dbReference type="AlphaFoldDB" id="A0A853C7T6"/>
<dbReference type="EMBL" id="JACCFP010000001">
    <property type="protein sequence ID" value="NYJ03634.1"/>
    <property type="molecule type" value="Genomic_DNA"/>
</dbReference>
<dbReference type="InterPro" id="IPR045590">
    <property type="entry name" value="DUF6463"/>
</dbReference>
<keyword evidence="1" id="KW-0472">Membrane</keyword>
<dbReference type="Proteomes" id="UP000530424">
    <property type="component" value="Unassembled WGS sequence"/>
</dbReference>
<proteinExistence type="predicted"/>
<feature type="transmembrane region" description="Helical" evidence="1">
    <location>
        <begin position="63"/>
        <end position="82"/>
    </location>
</feature>
<organism evidence="2 3">
    <name type="scientific">Nocardioides thalensis</name>
    <dbReference type="NCBI Taxonomy" id="1914755"/>
    <lineage>
        <taxon>Bacteria</taxon>
        <taxon>Bacillati</taxon>
        <taxon>Actinomycetota</taxon>
        <taxon>Actinomycetes</taxon>
        <taxon>Propionibacteriales</taxon>
        <taxon>Nocardioidaceae</taxon>
        <taxon>Nocardioides</taxon>
    </lineage>
</organism>
<reference evidence="2 3" key="1">
    <citation type="submission" date="2020-07" db="EMBL/GenBank/DDBJ databases">
        <title>Sequencing the genomes of 1000 actinobacteria strains.</title>
        <authorList>
            <person name="Klenk H.-P."/>
        </authorList>
    </citation>
    <scope>NUCLEOTIDE SEQUENCE [LARGE SCALE GENOMIC DNA]</scope>
    <source>
        <strain evidence="2 3">DSM 103833</strain>
    </source>
</reference>
<keyword evidence="1" id="KW-1133">Transmembrane helix</keyword>
<dbReference type="RefSeq" id="WP_179669910.1">
    <property type="nucleotide sequence ID" value="NZ_JACCFP010000001.1"/>
</dbReference>
<evidence type="ECO:0000256" key="1">
    <source>
        <dbReference type="SAM" id="Phobius"/>
    </source>
</evidence>
<name>A0A853C7T6_9ACTN</name>
<dbReference type="Pfam" id="PF20064">
    <property type="entry name" value="DUF6463"/>
    <property type="match status" value="1"/>
</dbReference>
<keyword evidence="3" id="KW-1185">Reference proteome</keyword>
<evidence type="ECO:0008006" key="4">
    <source>
        <dbReference type="Google" id="ProtNLM"/>
    </source>
</evidence>
<gene>
    <name evidence="2" type="ORF">HNR19_004332</name>
</gene>
<evidence type="ECO:0000313" key="3">
    <source>
        <dbReference type="Proteomes" id="UP000530424"/>
    </source>
</evidence>